<dbReference type="KEGG" id="dap:Dacet_2740"/>
<dbReference type="Proteomes" id="UP000002012">
    <property type="component" value="Chromosome"/>
</dbReference>
<gene>
    <name evidence="2" type="ordered locus">Dacet_2740</name>
</gene>
<evidence type="ECO:0000313" key="2">
    <source>
        <dbReference type="EMBL" id="ADD69494.1"/>
    </source>
</evidence>
<dbReference type="InParanoid" id="D4H5Q3"/>
<keyword evidence="1" id="KW-1133">Transmembrane helix</keyword>
<evidence type="ECO:0000256" key="1">
    <source>
        <dbReference type="SAM" id="Phobius"/>
    </source>
</evidence>
<keyword evidence="3" id="KW-1185">Reference proteome</keyword>
<feature type="transmembrane region" description="Helical" evidence="1">
    <location>
        <begin position="6"/>
        <end position="26"/>
    </location>
</feature>
<accession>D4H5Q3</accession>
<keyword evidence="1" id="KW-0812">Transmembrane</keyword>
<dbReference type="HOGENOM" id="CLU_1364337_0_0_0"/>
<dbReference type="AlphaFoldDB" id="D4H5Q3"/>
<sequence precursor="true">MNPKKIQIIGLVLVLAFFGMIVARALMQKDRVVKNEDDFKATQGVLEETWQLRHIGETGLVVITPDSMKHVPTKLDDEAKKTLISYDAFEYSLESFGMRINHIVSKVPVDSEEYADNLAKVIKKIKGVNKYTYAISPLTKSGQEGSFLKGTATQYGLSIETDSVILVKDNTLWEVTVSFNSDNVKLRNLAEKIFNSVEIR</sequence>
<name>D4H5Q3_DENA2</name>
<dbReference type="RefSeq" id="WP_013011987.1">
    <property type="nucleotide sequence ID" value="NC_013943.1"/>
</dbReference>
<proteinExistence type="predicted"/>
<organism evidence="2 3">
    <name type="scientific">Denitrovibrio acetiphilus (strain DSM 12809 / NBRC 114555 / N2460)</name>
    <dbReference type="NCBI Taxonomy" id="522772"/>
    <lineage>
        <taxon>Bacteria</taxon>
        <taxon>Pseudomonadati</taxon>
        <taxon>Deferribacterota</taxon>
        <taxon>Deferribacteres</taxon>
        <taxon>Deferribacterales</taxon>
        <taxon>Geovibrionaceae</taxon>
        <taxon>Denitrovibrio</taxon>
    </lineage>
</organism>
<reference evidence="2 3" key="1">
    <citation type="journal article" date="2010" name="Stand. Genomic Sci.">
        <title>Complete genome sequence of Denitrovibrio acetiphilus type strain (N2460).</title>
        <authorList>
            <person name="Kiss H."/>
            <person name="Lang E."/>
            <person name="Lapidus A."/>
            <person name="Copeland A."/>
            <person name="Nolan M."/>
            <person name="Glavina Del Rio T."/>
            <person name="Chen F."/>
            <person name="Lucas S."/>
            <person name="Tice H."/>
            <person name="Cheng J.F."/>
            <person name="Han C."/>
            <person name="Goodwin L."/>
            <person name="Pitluck S."/>
            <person name="Liolios K."/>
            <person name="Pati A."/>
            <person name="Ivanova N."/>
            <person name="Mavromatis K."/>
            <person name="Chen A."/>
            <person name="Palaniappan K."/>
            <person name="Land M."/>
            <person name="Hauser L."/>
            <person name="Chang Y.J."/>
            <person name="Jeffries C.D."/>
            <person name="Detter J.C."/>
            <person name="Brettin T."/>
            <person name="Spring S."/>
            <person name="Rohde M."/>
            <person name="Goker M."/>
            <person name="Woyke T."/>
            <person name="Bristow J."/>
            <person name="Eisen J.A."/>
            <person name="Markowitz V."/>
            <person name="Hugenholtz P."/>
            <person name="Kyrpides N.C."/>
            <person name="Klenk H.P."/>
        </authorList>
    </citation>
    <scope>NUCLEOTIDE SEQUENCE [LARGE SCALE GENOMIC DNA]</scope>
    <source>
        <strain evidence="3">DSM 12809 / NBRC 114555 / N2460</strain>
    </source>
</reference>
<dbReference type="PaxDb" id="522772-Dacet_2740"/>
<dbReference type="eggNOG" id="ENOG5032PKS">
    <property type="taxonomic scope" value="Bacteria"/>
</dbReference>
<dbReference type="OrthoDB" id="9873622at2"/>
<protein>
    <submittedName>
        <fullName evidence="2">Uncharacterized protein</fullName>
    </submittedName>
</protein>
<dbReference type="EMBL" id="CP001968">
    <property type="protein sequence ID" value="ADD69494.1"/>
    <property type="molecule type" value="Genomic_DNA"/>
</dbReference>
<keyword evidence="1" id="KW-0472">Membrane</keyword>
<evidence type="ECO:0000313" key="3">
    <source>
        <dbReference type="Proteomes" id="UP000002012"/>
    </source>
</evidence>